<sequence>MEDNLLIRVALPLVNFIIMCGIGLTLEVADFRRIGRSPKSVAVGVAGHYLLLPAIGFVMAYVFRDTPGFAIGFVLLAACPSASVSNTLSYLAGGNVALAVALTAISAVASLLSVPAWILLAARAFDIEGRMVQLPVSETIARLAVLVLLPVALGMGARHWARAWALRVQPWISRVALLSLILVVVAFAVTQWELVSRSISELGAATLAMSAAAMVGGLLLARAVKLSFADSVTISIEVGVQNCMLAMLVALTILHSVQAALPAATYGLMMFVPALAVVALGRRARREAPQT</sequence>
<dbReference type="InterPro" id="IPR002657">
    <property type="entry name" value="BilAc:Na_symport/Acr3"/>
</dbReference>
<dbReference type="EMBL" id="JADLZT010000005">
    <property type="protein sequence ID" value="MBF6024450.1"/>
    <property type="molecule type" value="Genomic_DNA"/>
</dbReference>
<dbReference type="Gene3D" id="1.20.1530.20">
    <property type="match status" value="1"/>
</dbReference>
<feature type="transmembrane region" description="Helical" evidence="5">
    <location>
        <begin position="140"/>
        <end position="159"/>
    </location>
</feature>
<proteinExistence type="predicted"/>
<dbReference type="Pfam" id="PF01758">
    <property type="entry name" value="SBF"/>
    <property type="match status" value="1"/>
</dbReference>
<keyword evidence="2 5" id="KW-0812">Transmembrane</keyword>
<organism evidence="6 7">
    <name type="scientific">Lysobacter niastensis</name>
    <dbReference type="NCBI Taxonomy" id="380629"/>
    <lineage>
        <taxon>Bacteria</taxon>
        <taxon>Pseudomonadati</taxon>
        <taxon>Pseudomonadota</taxon>
        <taxon>Gammaproteobacteria</taxon>
        <taxon>Lysobacterales</taxon>
        <taxon>Lysobacteraceae</taxon>
        <taxon>Lysobacter</taxon>
    </lineage>
</organism>
<dbReference type="InterPro" id="IPR038770">
    <property type="entry name" value="Na+/solute_symporter_sf"/>
</dbReference>
<keyword evidence="4 5" id="KW-0472">Membrane</keyword>
<reference evidence="6 7" key="1">
    <citation type="submission" date="2020-11" db="EMBL/GenBank/DDBJ databases">
        <title>Draft Genome Sequence and Secondary Metabolite Biosynthetic Potential of the Lysobacter niastensis Type strain DSM 18481.</title>
        <authorList>
            <person name="Turrini P."/>
            <person name="Artuso I."/>
            <person name="Tescari M."/>
            <person name="Lugli G.A."/>
            <person name="Frangipani E."/>
            <person name="Ventura M."/>
            <person name="Visca P."/>
        </authorList>
    </citation>
    <scope>NUCLEOTIDE SEQUENCE [LARGE SCALE GENOMIC DNA]</scope>
    <source>
        <strain evidence="6 7">DSM 18481</strain>
    </source>
</reference>
<feature type="transmembrane region" description="Helical" evidence="5">
    <location>
        <begin position="41"/>
        <end position="63"/>
    </location>
</feature>
<evidence type="ECO:0000256" key="3">
    <source>
        <dbReference type="ARBA" id="ARBA00022989"/>
    </source>
</evidence>
<feature type="transmembrane region" description="Helical" evidence="5">
    <location>
        <begin position="263"/>
        <end position="281"/>
    </location>
</feature>
<protein>
    <submittedName>
        <fullName evidence="6">Bile acid:sodium symporter family protein</fullName>
    </submittedName>
</protein>
<name>A0ABS0BBF1_9GAMM</name>
<accession>A0ABS0BBF1</accession>
<feature type="transmembrane region" description="Helical" evidence="5">
    <location>
        <begin position="98"/>
        <end position="120"/>
    </location>
</feature>
<feature type="transmembrane region" description="Helical" evidence="5">
    <location>
        <begin position="69"/>
        <end position="91"/>
    </location>
</feature>
<keyword evidence="7" id="KW-1185">Reference proteome</keyword>
<gene>
    <name evidence="6" type="ORF">IU514_10460</name>
</gene>
<evidence type="ECO:0000256" key="2">
    <source>
        <dbReference type="ARBA" id="ARBA00022692"/>
    </source>
</evidence>
<evidence type="ECO:0000256" key="4">
    <source>
        <dbReference type="ARBA" id="ARBA00023136"/>
    </source>
</evidence>
<comment type="subcellular location">
    <subcellularLocation>
        <location evidence="1">Membrane</location>
        <topology evidence="1">Multi-pass membrane protein</topology>
    </subcellularLocation>
</comment>
<keyword evidence="3 5" id="KW-1133">Transmembrane helix</keyword>
<feature type="transmembrane region" description="Helical" evidence="5">
    <location>
        <begin position="171"/>
        <end position="190"/>
    </location>
</feature>
<evidence type="ECO:0000313" key="6">
    <source>
        <dbReference type="EMBL" id="MBF6024450.1"/>
    </source>
</evidence>
<dbReference type="PANTHER" id="PTHR10361:SF24">
    <property type="entry name" value="P3 PROTEIN"/>
    <property type="match status" value="1"/>
</dbReference>
<comment type="caution">
    <text evidence="6">The sequence shown here is derived from an EMBL/GenBank/DDBJ whole genome shotgun (WGS) entry which is preliminary data.</text>
</comment>
<evidence type="ECO:0000256" key="1">
    <source>
        <dbReference type="ARBA" id="ARBA00004141"/>
    </source>
</evidence>
<evidence type="ECO:0000313" key="7">
    <source>
        <dbReference type="Proteomes" id="UP001429984"/>
    </source>
</evidence>
<dbReference type="Proteomes" id="UP001429984">
    <property type="component" value="Unassembled WGS sequence"/>
</dbReference>
<dbReference type="RefSeq" id="WP_194931047.1">
    <property type="nucleotide sequence ID" value="NZ_JADLZT010000005.1"/>
</dbReference>
<evidence type="ECO:0000256" key="5">
    <source>
        <dbReference type="SAM" id="Phobius"/>
    </source>
</evidence>
<feature type="transmembrane region" description="Helical" evidence="5">
    <location>
        <begin position="236"/>
        <end position="257"/>
    </location>
</feature>
<feature type="transmembrane region" description="Helical" evidence="5">
    <location>
        <begin position="202"/>
        <end position="224"/>
    </location>
</feature>
<dbReference type="PANTHER" id="PTHR10361">
    <property type="entry name" value="SODIUM-BILE ACID COTRANSPORTER"/>
    <property type="match status" value="1"/>
</dbReference>
<dbReference type="InterPro" id="IPR004710">
    <property type="entry name" value="Bilac:Na_transpt"/>
</dbReference>
<feature type="transmembrane region" description="Helical" evidence="5">
    <location>
        <begin position="6"/>
        <end position="29"/>
    </location>
</feature>